<accession>A0A919F7I3</accession>
<protein>
    <submittedName>
        <fullName evidence="2">Uncharacterized protein</fullName>
    </submittedName>
</protein>
<sequence length="55" mass="6489">MSNQHITPEQRAALERAKRPKIHPYRRLHPTSKQVRETQEAGQRRIPSHARLVRA</sequence>
<feature type="compositionally biased region" description="Basic residues" evidence="1">
    <location>
        <begin position="18"/>
        <end position="30"/>
    </location>
</feature>
<dbReference type="Proteomes" id="UP000623958">
    <property type="component" value="Unassembled WGS sequence"/>
</dbReference>
<evidence type="ECO:0000313" key="2">
    <source>
        <dbReference type="EMBL" id="GHH52426.1"/>
    </source>
</evidence>
<feature type="compositionally biased region" description="Basic and acidic residues" evidence="1">
    <location>
        <begin position="34"/>
        <end position="43"/>
    </location>
</feature>
<comment type="caution">
    <text evidence="2">The sequence shown here is derived from an EMBL/GenBank/DDBJ whole genome shotgun (WGS) entry which is preliminary data.</text>
</comment>
<gene>
    <name evidence="2" type="ORF">GCM10009090_16200</name>
</gene>
<name>A0A919F7I3_9XANT</name>
<reference evidence="2" key="1">
    <citation type="journal article" date="2014" name="Int. J. Syst. Evol. Microbiol.">
        <title>Complete genome sequence of Corynebacterium casei LMG S-19264T (=DSM 44701T), isolated from a smear-ripened cheese.</title>
        <authorList>
            <consortium name="US DOE Joint Genome Institute (JGI-PGF)"/>
            <person name="Walter F."/>
            <person name="Albersmeier A."/>
            <person name="Kalinowski J."/>
            <person name="Ruckert C."/>
        </authorList>
    </citation>
    <scope>NUCLEOTIDE SEQUENCE</scope>
    <source>
        <strain evidence="2">JCM 13306</strain>
    </source>
</reference>
<evidence type="ECO:0000256" key="1">
    <source>
        <dbReference type="SAM" id="MobiDB-lite"/>
    </source>
</evidence>
<feature type="region of interest" description="Disordered" evidence="1">
    <location>
        <begin position="1"/>
        <end position="55"/>
    </location>
</feature>
<evidence type="ECO:0000313" key="3">
    <source>
        <dbReference type="Proteomes" id="UP000623958"/>
    </source>
</evidence>
<dbReference type="EMBL" id="BNBA01000010">
    <property type="protein sequence ID" value="GHH52426.1"/>
    <property type="molecule type" value="Genomic_DNA"/>
</dbReference>
<feature type="compositionally biased region" description="Basic residues" evidence="1">
    <location>
        <begin position="46"/>
        <end position="55"/>
    </location>
</feature>
<proteinExistence type="predicted"/>
<dbReference type="RefSeq" id="WP_434029049.1">
    <property type="nucleotide sequence ID" value="NZ_BNBA01000010.1"/>
</dbReference>
<keyword evidence="3" id="KW-1185">Reference proteome</keyword>
<organism evidence="2 3">
    <name type="scientific">Xanthomonas boreopolis</name>
    <dbReference type="NCBI Taxonomy" id="86183"/>
    <lineage>
        <taxon>Bacteria</taxon>
        <taxon>Pseudomonadati</taxon>
        <taxon>Pseudomonadota</taxon>
        <taxon>Gammaproteobacteria</taxon>
        <taxon>Lysobacterales</taxon>
        <taxon>Lysobacteraceae</taxon>
        <taxon>Xanthomonas</taxon>
    </lineage>
</organism>
<reference evidence="2" key="2">
    <citation type="submission" date="2020-09" db="EMBL/GenBank/DDBJ databases">
        <authorList>
            <person name="Sun Q."/>
            <person name="Ohkuma M."/>
        </authorList>
    </citation>
    <scope>NUCLEOTIDE SEQUENCE</scope>
    <source>
        <strain evidence="2">JCM 13306</strain>
    </source>
</reference>
<dbReference type="AlphaFoldDB" id="A0A919F7I3"/>